<evidence type="ECO:0000313" key="11">
    <source>
        <dbReference type="Proteomes" id="UP000267027"/>
    </source>
</evidence>
<comment type="similarity">
    <text evidence="2 9">Belongs to the glycosyltransferase 3 family.</text>
</comment>
<dbReference type="EMBL" id="UYYA01004346">
    <property type="protein sequence ID" value="VDM61336.1"/>
    <property type="molecule type" value="Genomic_DNA"/>
</dbReference>
<evidence type="ECO:0000256" key="9">
    <source>
        <dbReference type="RuleBase" id="RU363104"/>
    </source>
</evidence>
<evidence type="ECO:0000256" key="8">
    <source>
        <dbReference type="ARBA" id="ARBA00073454"/>
    </source>
</evidence>
<reference evidence="10 11" key="2">
    <citation type="submission" date="2018-11" db="EMBL/GenBank/DDBJ databases">
        <authorList>
            <consortium name="Pathogen Informatics"/>
        </authorList>
    </citation>
    <scope>NUCLEOTIDE SEQUENCE [LARGE SCALE GENOMIC DNA]</scope>
    <source>
        <strain evidence="10 11">Costa Rica</strain>
    </source>
</reference>
<comment type="catalytic activity">
    <reaction evidence="7">
        <text>[(1-&gt;4)-alpha-D-glucosyl](n) + UDP-alpha-D-glucose = [(1-&gt;4)-alpha-D-glucosyl](n+1) + UDP + H(+)</text>
        <dbReference type="Rhea" id="RHEA:18549"/>
        <dbReference type="Rhea" id="RHEA-COMP:9584"/>
        <dbReference type="Rhea" id="RHEA-COMP:9587"/>
        <dbReference type="ChEBI" id="CHEBI:15378"/>
        <dbReference type="ChEBI" id="CHEBI:15444"/>
        <dbReference type="ChEBI" id="CHEBI:58223"/>
        <dbReference type="ChEBI" id="CHEBI:58885"/>
        <dbReference type="EC" id="2.4.1.11"/>
    </reaction>
    <physiologicalReaction direction="left-to-right" evidence="7">
        <dbReference type="Rhea" id="RHEA:18550"/>
    </physiologicalReaction>
</comment>
<dbReference type="GO" id="GO:0004373">
    <property type="term" value="F:alpha-1,4-glucan glucosyltransferase (UDP-glucose donor) activity"/>
    <property type="evidence" value="ECO:0007669"/>
    <property type="project" value="UniProtKB-EC"/>
</dbReference>
<keyword evidence="4 9" id="KW-0328">Glycosyltransferase</keyword>
<reference evidence="12" key="1">
    <citation type="submission" date="2017-02" db="UniProtKB">
        <authorList>
            <consortium name="WormBaseParasite"/>
        </authorList>
    </citation>
    <scope>IDENTIFICATION</scope>
</reference>
<dbReference type="OMA" id="NIANRMF"/>
<dbReference type="PANTHER" id="PTHR10176:SF3">
    <property type="entry name" value="GLYCOGEN [STARCH] SYNTHASE"/>
    <property type="match status" value="1"/>
</dbReference>
<evidence type="ECO:0000256" key="2">
    <source>
        <dbReference type="ARBA" id="ARBA00010686"/>
    </source>
</evidence>
<dbReference type="FunFam" id="3.40.50.2000:FF:000014">
    <property type="entry name" value="Glycogen [starch] synthase"/>
    <property type="match status" value="1"/>
</dbReference>
<keyword evidence="11" id="KW-1185">Reference proteome</keyword>
<dbReference type="AlphaFoldDB" id="A0A0R3PUW6"/>
<evidence type="ECO:0000256" key="5">
    <source>
        <dbReference type="ARBA" id="ARBA00022679"/>
    </source>
</evidence>
<accession>A0A0R3PUW6</accession>
<dbReference type="SUPFAM" id="SSF53756">
    <property type="entry name" value="UDP-Glycosyltransferase/glycogen phosphorylase"/>
    <property type="match status" value="1"/>
</dbReference>
<evidence type="ECO:0000256" key="3">
    <source>
        <dbReference type="ARBA" id="ARBA00012558"/>
    </source>
</evidence>
<evidence type="ECO:0000256" key="6">
    <source>
        <dbReference type="ARBA" id="ARBA00023056"/>
    </source>
</evidence>
<keyword evidence="6 9" id="KW-0320">Glycogen biosynthesis</keyword>
<dbReference type="GO" id="GO:0005978">
    <property type="term" value="P:glycogen biosynthetic process"/>
    <property type="evidence" value="ECO:0007669"/>
    <property type="project" value="UniProtKB-UniPathway"/>
</dbReference>
<organism evidence="12">
    <name type="scientific">Angiostrongylus costaricensis</name>
    <name type="common">Nematode worm</name>
    <dbReference type="NCBI Taxonomy" id="334426"/>
    <lineage>
        <taxon>Eukaryota</taxon>
        <taxon>Metazoa</taxon>
        <taxon>Ecdysozoa</taxon>
        <taxon>Nematoda</taxon>
        <taxon>Chromadorea</taxon>
        <taxon>Rhabditida</taxon>
        <taxon>Rhabditina</taxon>
        <taxon>Rhabditomorpha</taxon>
        <taxon>Strongyloidea</taxon>
        <taxon>Metastrongylidae</taxon>
        <taxon>Angiostrongylus</taxon>
    </lineage>
</organism>
<name>A0A0R3PUW6_ANGCS</name>
<dbReference type="PANTHER" id="PTHR10176">
    <property type="entry name" value="GLYCOGEN SYNTHASE"/>
    <property type="match status" value="1"/>
</dbReference>
<dbReference type="Gene3D" id="3.40.50.2000">
    <property type="entry name" value="Glycogen Phosphorylase B"/>
    <property type="match status" value="1"/>
</dbReference>
<dbReference type="STRING" id="334426.A0A0R3PUW6"/>
<dbReference type="Gene3D" id="6.10.260.10">
    <property type="match status" value="1"/>
</dbReference>
<dbReference type="Pfam" id="PF05693">
    <property type="entry name" value="Glycogen_syn"/>
    <property type="match status" value="1"/>
</dbReference>
<evidence type="ECO:0000256" key="1">
    <source>
        <dbReference type="ARBA" id="ARBA00004964"/>
    </source>
</evidence>
<proteinExistence type="inferred from homology"/>
<evidence type="ECO:0000256" key="7">
    <source>
        <dbReference type="ARBA" id="ARBA00047345"/>
    </source>
</evidence>
<evidence type="ECO:0000256" key="4">
    <source>
        <dbReference type="ARBA" id="ARBA00022676"/>
    </source>
</evidence>
<evidence type="ECO:0000313" key="12">
    <source>
        <dbReference type="WBParaSite" id="ACOC_0000975001-mRNA-1"/>
    </source>
</evidence>
<keyword evidence="5 9" id="KW-0808">Transferase</keyword>
<dbReference type="WBParaSite" id="ACOC_0000975001-mRNA-1">
    <property type="protein sequence ID" value="ACOC_0000975001-mRNA-1"/>
    <property type="gene ID" value="ACOC_0000975001"/>
</dbReference>
<comment type="function">
    <text evidence="9">Transfers the glycosyl residue from UDP-Glc to the non-reducing end of alpha-1,4-glucan.</text>
</comment>
<dbReference type="InterPro" id="IPR008631">
    <property type="entry name" value="Glycogen_synth"/>
</dbReference>
<gene>
    <name evidence="10" type="ORF">ACOC_LOCUS9751</name>
</gene>
<dbReference type="Proteomes" id="UP000267027">
    <property type="component" value="Unassembled WGS sequence"/>
</dbReference>
<dbReference type="GO" id="GO:0005737">
    <property type="term" value="C:cytoplasm"/>
    <property type="evidence" value="ECO:0007669"/>
    <property type="project" value="TreeGrafter"/>
</dbReference>
<dbReference type="EC" id="2.4.1.11" evidence="3 9"/>
<comment type="pathway">
    <text evidence="1 9">Glycan biosynthesis; glycogen biosynthesis.</text>
</comment>
<protein>
    <recommendedName>
        <fullName evidence="8 9">Glycogen [starch] synthase</fullName>
        <ecNumber evidence="3 9">2.4.1.11</ecNumber>
    </recommendedName>
</protein>
<dbReference type="UniPathway" id="UPA00164"/>
<dbReference type="OrthoDB" id="6335297at2759"/>
<sequence length="291" mass="33358">TSTDLRCKDVTVIAFIIYPAAANSFNVDSLRGQAVCKQLKDTIAKIKDNIANRMFEESVRGRVPDPEDLLLSAEKVQLKRCILAAKRDTYPPICTHNMLDDANDPVLLALRRVKLFNHHHDRVKVVFHPEFLSSVSPLIGLDYEDFVRGCHLGVFPSYYEPWGYTPAECTVMGVPSVTTNLSGFGCFINEHVTDAKTYGIYVVDRRFKGANDSINELVDDLYEFTVTLSFFICLSRRQRIIVRNRTERLSELLDWKTLSVFYRDARRMALQKTHPDLEVTQFEPYSQHELS</sequence>
<evidence type="ECO:0000313" key="10">
    <source>
        <dbReference type="EMBL" id="VDM61336.1"/>
    </source>
</evidence>